<dbReference type="InterPro" id="IPR036397">
    <property type="entry name" value="RNaseH_sf"/>
</dbReference>
<protein>
    <recommendedName>
        <fullName evidence="4">Tc1-like transposase DDE domain-containing protein</fullName>
    </recommendedName>
</protein>
<dbReference type="Gene3D" id="3.30.420.10">
    <property type="entry name" value="Ribonuclease H-like superfamily/Ribonuclease H"/>
    <property type="match status" value="1"/>
</dbReference>
<accession>A0ABQ9GDB7</accession>
<sequence>MDPCYFQDDNARCHVSRATMQRYPDNNVRRLDWPAQRPDLNPMEHLWDELDRRVRARQARPKSIAQLMEWLQEEWRRIPVDVLQTLVESMPDRVAAVIAARGVHVLRYCSAFTKSSSHCSVVKCHTSCIQEILSRVFLSAQEPRWCGGQTTRFQPRPTGFVSRRGRPPDFRMWGSRRPMPLVGGFSRALLHAHLASPLSALKTSILRAAQISPLHSTHTRFSRDYPDPVKFGGCVLRDVVDRFPRCLFARSQGHCGHAPQRLYVTWQPANTGVYKSEDTALVQDSRTHASVKWHHTLNVLQSASSDEPAAQITGALKSPSRSLPSQEHERTPSRA</sequence>
<dbReference type="Proteomes" id="UP001159363">
    <property type="component" value="Chromosome 12"/>
</dbReference>
<gene>
    <name evidence="2" type="ORF">PR048_029405</name>
</gene>
<evidence type="ECO:0000256" key="1">
    <source>
        <dbReference type="SAM" id="MobiDB-lite"/>
    </source>
</evidence>
<dbReference type="EMBL" id="JARBHB010000013">
    <property type="protein sequence ID" value="KAJ8870384.1"/>
    <property type="molecule type" value="Genomic_DNA"/>
</dbReference>
<evidence type="ECO:0008006" key="4">
    <source>
        <dbReference type="Google" id="ProtNLM"/>
    </source>
</evidence>
<comment type="caution">
    <text evidence="2">The sequence shown here is derived from an EMBL/GenBank/DDBJ whole genome shotgun (WGS) entry which is preliminary data.</text>
</comment>
<feature type="compositionally biased region" description="Basic and acidic residues" evidence="1">
    <location>
        <begin position="326"/>
        <end position="335"/>
    </location>
</feature>
<evidence type="ECO:0000313" key="2">
    <source>
        <dbReference type="EMBL" id="KAJ8870384.1"/>
    </source>
</evidence>
<proteinExistence type="predicted"/>
<keyword evidence="3" id="KW-1185">Reference proteome</keyword>
<reference evidence="2 3" key="1">
    <citation type="submission" date="2023-02" db="EMBL/GenBank/DDBJ databases">
        <title>LHISI_Scaffold_Assembly.</title>
        <authorList>
            <person name="Stuart O.P."/>
            <person name="Cleave R."/>
            <person name="Magrath M.J.L."/>
            <person name="Mikheyev A.S."/>
        </authorList>
    </citation>
    <scope>NUCLEOTIDE SEQUENCE [LARGE SCALE GENOMIC DNA]</scope>
    <source>
        <strain evidence="2">Daus_M_001</strain>
        <tissue evidence="2">Leg muscle</tissue>
    </source>
</reference>
<evidence type="ECO:0000313" key="3">
    <source>
        <dbReference type="Proteomes" id="UP001159363"/>
    </source>
</evidence>
<organism evidence="2 3">
    <name type="scientific">Dryococelus australis</name>
    <dbReference type="NCBI Taxonomy" id="614101"/>
    <lineage>
        <taxon>Eukaryota</taxon>
        <taxon>Metazoa</taxon>
        <taxon>Ecdysozoa</taxon>
        <taxon>Arthropoda</taxon>
        <taxon>Hexapoda</taxon>
        <taxon>Insecta</taxon>
        <taxon>Pterygota</taxon>
        <taxon>Neoptera</taxon>
        <taxon>Polyneoptera</taxon>
        <taxon>Phasmatodea</taxon>
        <taxon>Verophasmatodea</taxon>
        <taxon>Anareolatae</taxon>
        <taxon>Phasmatidae</taxon>
        <taxon>Eurycanthinae</taxon>
        <taxon>Dryococelus</taxon>
    </lineage>
</organism>
<feature type="region of interest" description="Disordered" evidence="1">
    <location>
        <begin position="304"/>
        <end position="335"/>
    </location>
</feature>
<name>A0ABQ9GDB7_9NEOP</name>